<name>A0A0M3HKF7_ASCLU</name>
<keyword evidence="1" id="KW-1185">Reference proteome</keyword>
<reference evidence="2" key="1">
    <citation type="submission" date="2017-02" db="UniProtKB">
        <authorList>
            <consortium name="WormBaseParasite"/>
        </authorList>
    </citation>
    <scope>IDENTIFICATION</scope>
</reference>
<organism evidence="1 2">
    <name type="scientific">Ascaris lumbricoides</name>
    <name type="common">Giant roundworm</name>
    <dbReference type="NCBI Taxonomy" id="6252"/>
    <lineage>
        <taxon>Eukaryota</taxon>
        <taxon>Metazoa</taxon>
        <taxon>Ecdysozoa</taxon>
        <taxon>Nematoda</taxon>
        <taxon>Chromadorea</taxon>
        <taxon>Rhabditida</taxon>
        <taxon>Spirurina</taxon>
        <taxon>Ascaridomorpha</taxon>
        <taxon>Ascaridoidea</taxon>
        <taxon>Ascarididae</taxon>
        <taxon>Ascaris</taxon>
    </lineage>
</organism>
<evidence type="ECO:0000313" key="2">
    <source>
        <dbReference type="WBParaSite" id="ALUE_0000200201-mRNA-1"/>
    </source>
</evidence>
<sequence length="114" mass="12916">MSIRGCPSSKISSYWQPFECLNDLACSSMQFFPFSALLVSWQCVVHSPLHLSLSYEMIFVDHQKVRSTFPYVLCSPPISHASLLTFDSNPAKREKNLSTLDNNDNPMNTNVEIL</sequence>
<accession>A0A0M3HKF7</accession>
<proteinExistence type="predicted"/>
<dbReference type="WBParaSite" id="ALUE_0000200201-mRNA-1">
    <property type="protein sequence ID" value="ALUE_0000200201-mRNA-1"/>
    <property type="gene ID" value="ALUE_0000200201"/>
</dbReference>
<dbReference type="Proteomes" id="UP000036681">
    <property type="component" value="Unplaced"/>
</dbReference>
<dbReference type="AlphaFoldDB" id="A0A0M3HKF7"/>
<protein>
    <submittedName>
        <fullName evidence="2">Ovule protein</fullName>
    </submittedName>
</protein>
<evidence type="ECO:0000313" key="1">
    <source>
        <dbReference type="Proteomes" id="UP000036681"/>
    </source>
</evidence>